<dbReference type="GO" id="GO:0032993">
    <property type="term" value="C:protein-DNA complex"/>
    <property type="evidence" value="ECO:0007669"/>
    <property type="project" value="TreeGrafter"/>
</dbReference>
<evidence type="ECO:0000256" key="2">
    <source>
        <dbReference type="ARBA" id="ARBA00023015"/>
    </source>
</evidence>
<dbReference type="GO" id="GO:0003700">
    <property type="term" value="F:DNA-binding transcription factor activity"/>
    <property type="evidence" value="ECO:0007669"/>
    <property type="project" value="InterPro"/>
</dbReference>
<dbReference type="PANTHER" id="PTHR30346">
    <property type="entry name" value="TRANSCRIPTIONAL DUAL REGULATOR HCAR-RELATED"/>
    <property type="match status" value="1"/>
</dbReference>
<gene>
    <name evidence="6" type="ORF">COA07_07205</name>
</gene>
<proteinExistence type="inferred from homology"/>
<dbReference type="EMBL" id="NWVC01000002">
    <property type="protein sequence ID" value="PCG15300.1"/>
    <property type="molecule type" value="Genomic_DNA"/>
</dbReference>
<dbReference type="PANTHER" id="PTHR30346:SF28">
    <property type="entry name" value="HTH-TYPE TRANSCRIPTIONAL REGULATOR CYNR"/>
    <property type="match status" value="1"/>
</dbReference>
<keyword evidence="2" id="KW-0805">Transcription regulation</keyword>
<dbReference type="PRINTS" id="PR00039">
    <property type="entry name" value="HTHLYSR"/>
</dbReference>
<evidence type="ECO:0000256" key="4">
    <source>
        <dbReference type="ARBA" id="ARBA00023163"/>
    </source>
</evidence>
<accession>A0A2A4IBW0</accession>
<dbReference type="AlphaFoldDB" id="A0A2A4IBW0"/>
<dbReference type="GO" id="GO:0003677">
    <property type="term" value="F:DNA binding"/>
    <property type="evidence" value="ECO:0007669"/>
    <property type="project" value="UniProtKB-KW"/>
</dbReference>
<keyword evidence="7" id="KW-1185">Reference proteome</keyword>
<keyword evidence="4" id="KW-0804">Transcription</keyword>
<dbReference type="InterPro" id="IPR036388">
    <property type="entry name" value="WH-like_DNA-bd_sf"/>
</dbReference>
<dbReference type="RefSeq" id="WP_096640679.1">
    <property type="nucleotide sequence ID" value="NZ_NWVC01000002.1"/>
</dbReference>
<dbReference type="SUPFAM" id="SSF53850">
    <property type="entry name" value="Periplasmic binding protein-like II"/>
    <property type="match status" value="1"/>
</dbReference>
<dbReference type="InterPro" id="IPR005119">
    <property type="entry name" value="LysR_subst-bd"/>
</dbReference>
<evidence type="ECO:0000259" key="5">
    <source>
        <dbReference type="PROSITE" id="PS50931"/>
    </source>
</evidence>
<comment type="similarity">
    <text evidence="1">Belongs to the LysR transcriptional regulatory family.</text>
</comment>
<evidence type="ECO:0000256" key="1">
    <source>
        <dbReference type="ARBA" id="ARBA00009437"/>
    </source>
</evidence>
<name>A0A2A4IBW0_9SPHN</name>
<dbReference type="PROSITE" id="PS50931">
    <property type="entry name" value="HTH_LYSR"/>
    <property type="match status" value="1"/>
</dbReference>
<dbReference type="InterPro" id="IPR000847">
    <property type="entry name" value="LysR_HTH_N"/>
</dbReference>
<evidence type="ECO:0000313" key="6">
    <source>
        <dbReference type="EMBL" id="PCG15300.1"/>
    </source>
</evidence>
<dbReference type="Pfam" id="PF03466">
    <property type="entry name" value="LysR_substrate"/>
    <property type="match status" value="1"/>
</dbReference>
<dbReference type="InterPro" id="IPR036390">
    <property type="entry name" value="WH_DNA-bd_sf"/>
</dbReference>
<organism evidence="6 7">
    <name type="scientific">Sphingomonas adhaesiva</name>
    <dbReference type="NCBI Taxonomy" id="28212"/>
    <lineage>
        <taxon>Bacteria</taxon>
        <taxon>Pseudomonadati</taxon>
        <taxon>Pseudomonadota</taxon>
        <taxon>Alphaproteobacteria</taxon>
        <taxon>Sphingomonadales</taxon>
        <taxon>Sphingomonadaceae</taxon>
        <taxon>Sphingomonas</taxon>
    </lineage>
</organism>
<reference evidence="6 7" key="1">
    <citation type="submission" date="2017-09" db="EMBL/GenBank/DDBJ databases">
        <title>Sphingomonas adhaesiva DSM 7418, whole genome shotgun sequence.</title>
        <authorList>
            <person name="Feng G."/>
            <person name="Zhu H."/>
        </authorList>
    </citation>
    <scope>NUCLEOTIDE SEQUENCE [LARGE SCALE GENOMIC DNA]</scope>
    <source>
        <strain evidence="6 7">DSM 7418</strain>
    </source>
</reference>
<evidence type="ECO:0000256" key="3">
    <source>
        <dbReference type="ARBA" id="ARBA00023125"/>
    </source>
</evidence>
<dbReference type="SUPFAM" id="SSF46785">
    <property type="entry name" value="Winged helix' DNA-binding domain"/>
    <property type="match status" value="1"/>
</dbReference>
<dbReference type="Gene3D" id="1.10.10.10">
    <property type="entry name" value="Winged helix-like DNA-binding domain superfamily/Winged helix DNA-binding domain"/>
    <property type="match status" value="1"/>
</dbReference>
<evidence type="ECO:0000313" key="7">
    <source>
        <dbReference type="Proteomes" id="UP000218323"/>
    </source>
</evidence>
<dbReference type="Proteomes" id="UP000218323">
    <property type="component" value="Unassembled WGS sequence"/>
</dbReference>
<protein>
    <recommendedName>
        <fullName evidence="5">HTH lysR-type domain-containing protein</fullName>
    </recommendedName>
</protein>
<feature type="domain" description="HTH lysR-type" evidence="5">
    <location>
        <begin position="2"/>
        <end position="59"/>
    </location>
</feature>
<keyword evidence="3" id="KW-0238">DNA-binding</keyword>
<dbReference type="CDD" id="cd05466">
    <property type="entry name" value="PBP2_LTTR_substrate"/>
    <property type="match status" value="1"/>
</dbReference>
<dbReference type="Pfam" id="PF00126">
    <property type="entry name" value="HTH_1"/>
    <property type="match status" value="1"/>
</dbReference>
<dbReference type="Gene3D" id="3.40.190.10">
    <property type="entry name" value="Periplasmic binding protein-like II"/>
    <property type="match status" value="2"/>
</dbReference>
<dbReference type="FunFam" id="1.10.10.10:FF:000001">
    <property type="entry name" value="LysR family transcriptional regulator"/>
    <property type="match status" value="1"/>
</dbReference>
<sequence length="285" mass="29593">MLDRALLRYFLAVVDHGSFTRAAAACRVTQPTLSAGIARLEALLGEPVLTRTSRRVELTAAGSRLVGAARRIEAEFARAEGGGVASAPARLIRIGIVSTLPAALVGAAVARAVAAAPDERLEVVEGRDRELAAALDRGRIDAMIGPDNGGTRLFEEGYGVAMAAAHPLAGEPAVAAERIAGEPMIVRRHCEALSEVSRHFTSRGVRPFMAARTTNDDRALALVAAGLAVTVMPDCFAQPGVALVPLEGFARRRVIGLATVADSARRVADSAAVAALAAGLREQAP</sequence>
<comment type="caution">
    <text evidence="6">The sequence shown here is derived from an EMBL/GenBank/DDBJ whole genome shotgun (WGS) entry which is preliminary data.</text>
</comment>